<feature type="domain" description="Glycine cleavage system P-protein N-terminal" evidence="2">
    <location>
        <begin position="8"/>
        <end position="456"/>
    </location>
</feature>
<evidence type="ECO:0000256" key="1">
    <source>
        <dbReference type="ARBA" id="ARBA00023002"/>
    </source>
</evidence>
<dbReference type="SUPFAM" id="SSF53383">
    <property type="entry name" value="PLP-dependent transferases"/>
    <property type="match status" value="1"/>
</dbReference>
<dbReference type="Gene3D" id="3.40.640.10">
    <property type="entry name" value="Type I PLP-dependent aspartate aminotransferase-like (Major domain)"/>
    <property type="match status" value="1"/>
</dbReference>
<dbReference type="EC" id="1.4.4.2" evidence="3"/>
<dbReference type="AlphaFoldDB" id="A0A3S0P2G6"/>
<proteinExistence type="predicted"/>
<evidence type="ECO:0000313" key="4">
    <source>
        <dbReference type="Proteomes" id="UP000287910"/>
    </source>
</evidence>
<dbReference type="PANTHER" id="PTHR42806">
    <property type="entry name" value="GLYCINE CLEAVAGE SYSTEM P-PROTEIN"/>
    <property type="match status" value="1"/>
</dbReference>
<dbReference type="RefSeq" id="WP_126660227.1">
    <property type="nucleotide sequence ID" value="NZ_RYYR01000029.1"/>
</dbReference>
<name>A0A3S0P2G6_9BACI</name>
<organism evidence="3 4">
    <name type="scientific">Lysinibacillus antri</name>
    <dbReference type="NCBI Taxonomy" id="2498145"/>
    <lineage>
        <taxon>Bacteria</taxon>
        <taxon>Bacillati</taxon>
        <taxon>Bacillota</taxon>
        <taxon>Bacilli</taxon>
        <taxon>Bacillales</taxon>
        <taxon>Bacillaceae</taxon>
        <taxon>Lysinibacillus</taxon>
    </lineage>
</organism>
<sequence length="462" mass="51482">MSKKVHPYIPNMVSEVKQEMLDEIGVHSIKELYSCIPEELQFDGTMNIPKALNELELRRHIEGLLNKNSSTNEYLNFLGAGCWQHFVPAVCDEVNQRAEFLTAYAGEPYEDHGRFQALFEYQSLMAELVDMEVVNVPTFDWAQAAATSIRMASRITKRSKVLLANTVSPERKKIITNYGTPQLTFEDVNFNLDTGLMDLADLEEKLSSDVAAIYFENPSYLGFIESQGQEISNLAKKYGAIMIVGVDPISLGVLAPPSQYGADIVCGDLQPLGMHMNYSGGQAGFIATHNDPKFVNEYPSRLFGIIPTVKEGEYGFGDIAYDRTSFADRENGKESVGTQTALWGITAGVYLSLMGPNGIYDLGQAIMQNSQYAVMQLNKIKNIRGSRITSPFFKEFIIDFNDTGLTVEEINSQLLEHKIFGGKDLSKEFPQYGQSALYCVTEVHTKEDIDKLVSVLSKIVTK</sequence>
<gene>
    <name evidence="3" type="ORF">EK386_16215</name>
</gene>
<evidence type="ECO:0000259" key="2">
    <source>
        <dbReference type="Pfam" id="PF02347"/>
    </source>
</evidence>
<dbReference type="InterPro" id="IPR049315">
    <property type="entry name" value="GDC-P_N"/>
</dbReference>
<reference evidence="3 4" key="1">
    <citation type="submission" date="2018-12" db="EMBL/GenBank/DDBJ databases">
        <title>Lysinibacillus antri sp. nov., isolated from a cave soil.</title>
        <authorList>
            <person name="Narsing Rao M.P."/>
            <person name="Zhang H."/>
            <person name="Dong Z.-Y."/>
            <person name="Niu X.-K."/>
            <person name="Zhang K."/>
            <person name="Fang B.-Z."/>
            <person name="Kang Y.-Q."/>
            <person name="Xiao M."/>
            <person name="Li W.-J."/>
        </authorList>
    </citation>
    <scope>NUCLEOTIDE SEQUENCE [LARGE SCALE GENOMIC DNA]</scope>
    <source>
        <strain evidence="3 4">SYSU K30002</strain>
    </source>
</reference>
<dbReference type="Gene3D" id="3.90.1150.10">
    <property type="entry name" value="Aspartate Aminotransferase, domain 1"/>
    <property type="match status" value="1"/>
</dbReference>
<dbReference type="InterPro" id="IPR015421">
    <property type="entry name" value="PyrdxlP-dep_Trfase_major"/>
</dbReference>
<dbReference type="PANTHER" id="PTHR42806:SF1">
    <property type="entry name" value="GLYCINE DEHYDROGENASE (DECARBOXYLATING)"/>
    <property type="match status" value="1"/>
</dbReference>
<dbReference type="InterPro" id="IPR015424">
    <property type="entry name" value="PyrdxlP-dep_Trfase"/>
</dbReference>
<dbReference type="Proteomes" id="UP000287910">
    <property type="component" value="Unassembled WGS sequence"/>
</dbReference>
<dbReference type="InterPro" id="IPR015422">
    <property type="entry name" value="PyrdxlP-dep_Trfase_small"/>
</dbReference>
<dbReference type="GO" id="GO:0009116">
    <property type="term" value="P:nucleoside metabolic process"/>
    <property type="evidence" value="ECO:0007669"/>
    <property type="project" value="InterPro"/>
</dbReference>
<keyword evidence="1 3" id="KW-0560">Oxidoreductase</keyword>
<dbReference type="Pfam" id="PF02347">
    <property type="entry name" value="GDC-P"/>
    <property type="match status" value="1"/>
</dbReference>
<dbReference type="InterPro" id="IPR023010">
    <property type="entry name" value="GcvPA"/>
</dbReference>
<evidence type="ECO:0000313" key="3">
    <source>
        <dbReference type="EMBL" id="RUL48781.1"/>
    </source>
</evidence>
<keyword evidence="4" id="KW-1185">Reference proteome</keyword>
<dbReference type="GO" id="GO:0004375">
    <property type="term" value="F:glycine dehydrogenase (decarboxylating) activity"/>
    <property type="evidence" value="ECO:0007669"/>
    <property type="project" value="UniProtKB-EC"/>
</dbReference>
<protein>
    <submittedName>
        <fullName evidence="3">Aminomethyl-transferring glycine dehydrogenase subunit GcvPA</fullName>
        <ecNumber evidence="3">1.4.4.2</ecNumber>
    </submittedName>
</protein>
<dbReference type="EMBL" id="RYYR01000029">
    <property type="protein sequence ID" value="RUL48781.1"/>
    <property type="molecule type" value="Genomic_DNA"/>
</dbReference>
<accession>A0A3S0P2G6</accession>
<dbReference type="NCBIfam" id="NF001696">
    <property type="entry name" value="PRK00451.1"/>
    <property type="match status" value="1"/>
</dbReference>
<comment type="caution">
    <text evidence="3">The sequence shown here is derived from an EMBL/GenBank/DDBJ whole genome shotgun (WGS) entry which is preliminary data.</text>
</comment>